<keyword evidence="1" id="KW-0812">Transmembrane</keyword>
<dbReference type="KEGG" id="cab:CAB385"/>
<organism evidence="2 3">
    <name type="scientific">Chlamydia abortus (strain DSM 27085 / S26/3)</name>
    <name type="common">Chlamydophila abortus</name>
    <dbReference type="NCBI Taxonomy" id="218497"/>
    <lineage>
        <taxon>Bacteria</taxon>
        <taxon>Pseudomonadati</taxon>
        <taxon>Chlamydiota</taxon>
        <taxon>Chlamydiia</taxon>
        <taxon>Chlamydiales</taxon>
        <taxon>Chlamydiaceae</taxon>
        <taxon>Chlamydia/Chlamydophila group</taxon>
        <taxon>Chlamydia</taxon>
    </lineage>
</organism>
<feature type="transmembrane region" description="Helical" evidence="1">
    <location>
        <begin position="29"/>
        <end position="47"/>
    </location>
</feature>
<dbReference type="HOGENOM" id="CLU_870676_0_0_0"/>
<accession>Q5L693</accession>
<reference evidence="2 3" key="1">
    <citation type="journal article" date="2005" name="Genome Res.">
        <title>The Chlamydophila abortus genome sequence reveals an array of variable proteins that contribute to interspecies variation.</title>
        <authorList>
            <person name="Thomson N.R."/>
            <person name="Yeats C."/>
            <person name="Bell K."/>
            <person name="Holden M.T.G."/>
            <person name="Bentley S.D."/>
            <person name="Livingstone M."/>
            <person name="Cerdeno-Tarraga A.M."/>
            <person name="Harris B."/>
            <person name="Doggett J."/>
            <person name="Ormond D."/>
            <person name="Mungal K."/>
            <person name="Clarke K."/>
            <person name="Feltwell T."/>
            <person name="Hance Z."/>
            <person name="Sanders M."/>
            <person name="Quail M.A."/>
            <person name="Price C."/>
            <person name="Parkhill J."/>
            <person name="Longbottom D."/>
        </authorList>
    </citation>
    <scope>NUCLEOTIDE SEQUENCE [LARGE SCALE GENOMIC DNA]</scope>
    <source>
        <strain evidence="3">DSM 27085 / S26/3</strain>
    </source>
</reference>
<keyword evidence="1" id="KW-0472">Membrane</keyword>
<sequence length="349" mass="39454">MACIFSLAAAIILSSMIFAIAYPSAVFIIVLSLAVSLMILCCLLDFINTKTSSMPPVQQSSFNCGDLLTKDYPYQPITVQSVVTEPTVITEPAIVKEPTLPPTYDELLDTLWTEARWRDLPDQIRPLPDSIQQAVWRLNRHPDIILISTVGDVTLPRTTSKCTLMMVNPTNTAMTREDVFWGRYTFYKTVGGDCWNQAKQTATKNSYLAPGTCSKKCRWETIDESRNPPNTGLPFWFSHVYNPPSPECYTPLQSFEICKETYIQCFEEAILGENPATMVQIPLLFSESIRRDPYDGDFPFDHPYLKAAKAARVVALQEFSERHPNTSLTVVVVRKEGMPIEHSYERTDN</sequence>
<name>Q5L693_CHLAB</name>
<protein>
    <submittedName>
        <fullName evidence="2">Exported protein</fullName>
    </submittedName>
</protein>
<evidence type="ECO:0000313" key="2">
    <source>
        <dbReference type="EMBL" id="CAH63838.1"/>
    </source>
</evidence>
<evidence type="ECO:0000313" key="3">
    <source>
        <dbReference type="Proteomes" id="UP000001012"/>
    </source>
</evidence>
<dbReference type="Proteomes" id="UP000001012">
    <property type="component" value="Chromosome"/>
</dbReference>
<keyword evidence="3" id="KW-1185">Reference proteome</keyword>
<evidence type="ECO:0000256" key="1">
    <source>
        <dbReference type="SAM" id="Phobius"/>
    </source>
</evidence>
<keyword evidence="1" id="KW-1133">Transmembrane helix</keyword>
<dbReference type="EMBL" id="CR848038">
    <property type="protein sequence ID" value="CAH63838.1"/>
    <property type="molecule type" value="Genomic_DNA"/>
</dbReference>
<dbReference type="eggNOG" id="COG2110">
    <property type="taxonomic scope" value="Bacteria"/>
</dbReference>
<proteinExistence type="predicted"/>
<gene>
    <name evidence="2" type="ordered locus">CAB385</name>
</gene>
<dbReference type="AlphaFoldDB" id="Q5L693"/>